<sequence length="1622" mass="184198">MKGMHKHAIALLLSASLLQSNVMPLWANTAPSVRETNQVDELDDFSKVLNHSDGWQTVIDEPNNFFGDSSRLIRTEDSAQYLVYQLDNLTDFKVRMHSYLRNLRYLVNIYQSNDLSSWEAVDYTITSAKTSDSAFWGTFDLMPKNILDGKNKYLKIEIKNNENADQTKTVKGSDEVNFLKAVQIGKVELTDSKAGLITNTNTDLKTIKLEGFDDSKTSTLKISENKTIKLINPTIYDVKIESSNPKVVKYENNQIIGVSNGTAYLKGIVPGELEVFRYEIKIGTGENLDISPKYTKPADDTGDSRYIKQGNGEETDNLITVDPDNIIVKDYMGGAMELEMIEWFDMDDARWERYFQRIQYMELGFVRCMLAAYWYCTGFDDHNNPIYVWDCLNEDGSPKYYSRDGYPIDPLGNNIEPNIKRMKRLYQLFDFFKKNNITVMTGEWQYPEAAEWYYVPGENLKQYNLTLDDPRYAQIAADFIEHMVKDKNYTCIEQYDLGNEVNINPGSYQYDKWKQANLNLYDQLKQRGLEKTISLTPDLSYWLDLWYNQSIADLHDVFEQYEFHWYVNEVNLKNGVFENEMRMLVNNAAGQDNPDKKVYMGEVGMRDYLNNVDQVTNIDSFEYGLWMANILVQGTRAGMSGLTAWSLDDSVHINGPMTYDYSVDQKSLMKVWGLWNSLGEYQGVSEDIRPWYVPWALASKFMPKGSQIIYTSPTEQQVYSTAAINGDDLTISVVNHSGKEQQVLVKIPEATKKVDLSVYAYFKDDLNQDENGYPVRSDFKKNLDLQEGIVLTLPADGNLVLTTMEGENKFNSKDSGYFSDSMQSLQNTVDYQNIGFNSYEKHPNNAQNRINMNQDIFGDVTRINRAGKDKASLVYQRDEGIKNFRIHSYVKGAVGSNFKVYGSNDKNEWTEIKINEIEKYSLTKGWKFAVLTPESEIEYKYIKIELGNEVSSTDIQVGKVELTNQSEFSEPLKLEIPDDAQSSEYKEIMKDVQLATNDIMSIYSISGFENLPENCTLKSSDENIVKITDMSFKAVNSGSALVNVYRDGKIIGSIIVNVYAFHDSVEDGNGLVYQLNNMKYDLMADANDTTFSRTNDGGNVIYKLAGIKDFSIRGYVADSNDKLFEQIKIYASKDGNTWESIEIKVDGINALSNPYWHYANIIPQEAITKDYDYLKIAIEGTLTDHWKIQVGDVRIQDKPFNSVVNKIELANQDLKLAVGNSQIIGAKVYPEAVFPFKVIFDAADNEIVSVDKDGLVTGLKAGKTTVRVYSQDNPEIYQDCTIEVTEVIDSSKEIADSIKELTIINNQIVLPVVEGYEITIKSSSIPNIIDLDGKVTPSNQDEQVALVLAVKNKATNVVSDTANIIVTVAKKDETVMIEFDITDVVLKVYQEFDPLADIKVFENDTDITKNVRIISNNVDLNHHGKYFVTYEVTDSKNITHSHTRNVEVRGIKSISCPEYQVDLTSLKDLDPDVFLNIIKVDKQVILDKLNSKLTDDQTIISCYDLAMMLNNKEYVLTDNQLTIVWNVTSKMQGFKVLMLDKDGNVVEVPMTVNGKEITFMVEQLGTFAIVGEQKVETKEPDENKPENKVETAVKTGDEVYYAEYAVLGLLALSLVYGMKKRG</sequence>
<organism evidence="4 5">
    <name type="scientific">Thomasclavelia ramosa</name>
    <dbReference type="NCBI Taxonomy" id="1547"/>
    <lineage>
        <taxon>Bacteria</taxon>
        <taxon>Bacillati</taxon>
        <taxon>Bacillota</taxon>
        <taxon>Erysipelotrichia</taxon>
        <taxon>Erysipelotrichales</taxon>
        <taxon>Coprobacillaceae</taxon>
        <taxon>Thomasclavelia</taxon>
    </lineage>
</organism>
<feature type="domain" description="Pesticidal crystal protein Cry22Aa Ig-like" evidence="3">
    <location>
        <begin position="1383"/>
        <end position="1448"/>
    </location>
</feature>
<dbReference type="RefSeq" id="WP_117581649.1">
    <property type="nucleotide sequence ID" value="NZ_QUSL01000016.1"/>
</dbReference>
<name>A0A3E3EDS7_9FIRM</name>
<dbReference type="InterPro" id="IPR003343">
    <property type="entry name" value="Big_2"/>
</dbReference>
<comment type="caution">
    <text evidence="4">The sequence shown here is derived from an EMBL/GenBank/DDBJ whole genome shotgun (WGS) entry which is preliminary data.</text>
</comment>
<dbReference type="SUPFAM" id="SSF51445">
    <property type="entry name" value="(Trans)glycosidases"/>
    <property type="match status" value="1"/>
</dbReference>
<dbReference type="SUPFAM" id="SSF49373">
    <property type="entry name" value="Invasin/intimin cell-adhesion fragments"/>
    <property type="match status" value="1"/>
</dbReference>
<dbReference type="Pfam" id="PF02368">
    <property type="entry name" value="Big_2"/>
    <property type="match status" value="1"/>
</dbReference>
<evidence type="ECO:0000313" key="5">
    <source>
        <dbReference type="Proteomes" id="UP000261032"/>
    </source>
</evidence>
<dbReference type="InterPro" id="IPR017853">
    <property type="entry name" value="GH"/>
</dbReference>
<dbReference type="InterPro" id="IPR008964">
    <property type="entry name" value="Invasin/intimin_cell_adhesion"/>
</dbReference>
<accession>A0A3E3EDS7</accession>
<feature type="signal peptide" evidence="1">
    <location>
        <begin position="1"/>
        <end position="27"/>
    </location>
</feature>
<reference evidence="4 5" key="1">
    <citation type="submission" date="2018-08" db="EMBL/GenBank/DDBJ databases">
        <title>A genome reference for cultivated species of the human gut microbiota.</title>
        <authorList>
            <person name="Zou Y."/>
            <person name="Xue W."/>
            <person name="Luo G."/>
        </authorList>
    </citation>
    <scope>NUCLEOTIDE SEQUENCE [LARGE SCALE GENOMIC DNA]</scope>
    <source>
        <strain evidence="4 5">OM06-4</strain>
    </source>
</reference>
<evidence type="ECO:0000259" key="2">
    <source>
        <dbReference type="Pfam" id="PF02368"/>
    </source>
</evidence>
<feature type="domain" description="BIG2" evidence="2">
    <location>
        <begin position="1204"/>
        <end position="1273"/>
    </location>
</feature>
<dbReference type="InterPro" id="IPR013783">
    <property type="entry name" value="Ig-like_fold"/>
</dbReference>
<dbReference type="Proteomes" id="UP000261032">
    <property type="component" value="Unassembled WGS sequence"/>
</dbReference>
<evidence type="ECO:0000313" key="4">
    <source>
        <dbReference type="EMBL" id="RGD84417.1"/>
    </source>
</evidence>
<dbReference type="Gene3D" id="2.60.40.10">
    <property type="entry name" value="Immunoglobulins"/>
    <property type="match status" value="1"/>
</dbReference>
<protein>
    <submittedName>
        <fullName evidence="4">DUF5011 domain-containing protein</fullName>
    </submittedName>
</protein>
<feature type="chain" id="PRO_5017801105" evidence="1">
    <location>
        <begin position="28"/>
        <end position="1622"/>
    </location>
</feature>
<proteinExistence type="predicted"/>
<dbReference type="InterPro" id="IPR032179">
    <property type="entry name" value="Cry22Aa_Ig-like"/>
</dbReference>
<evidence type="ECO:0000256" key="1">
    <source>
        <dbReference type="SAM" id="SignalP"/>
    </source>
</evidence>
<dbReference type="Pfam" id="PF16403">
    <property type="entry name" value="Bact_surface_Ig-like"/>
    <property type="match status" value="1"/>
</dbReference>
<keyword evidence="1" id="KW-0732">Signal</keyword>
<evidence type="ECO:0000259" key="3">
    <source>
        <dbReference type="Pfam" id="PF16403"/>
    </source>
</evidence>
<gene>
    <name evidence="4" type="ORF">DXB93_10645</name>
</gene>
<dbReference type="Gene3D" id="2.60.40.1080">
    <property type="match status" value="1"/>
</dbReference>
<dbReference type="EMBL" id="QUSL01000016">
    <property type="protein sequence ID" value="RGD84417.1"/>
    <property type="molecule type" value="Genomic_DNA"/>
</dbReference>